<dbReference type="InterPro" id="IPR036397">
    <property type="entry name" value="RNaseH_sf"/>
</dbReference>
<dbReference type="EMBL" id="CDMZ01004581">
    <property type="protein sequence ID" value="CEM50192.1"/>
    <property type="molecule type" value="Genomic_DNA"/>
</dbReference>
<evidence type="ECO:0000259" key="2">
    <source>
        <dbReference type="PROSITE" id="PS50994"/>
    </source>
</evidence>
<dbReference type="PROSITE" id="PS50994">
    <property type="entry name" value="INTEGRASE"/>
    <property type="match status" value="1"/>
</dbReference>
<reference evidence="3" key="1">
    <citation type="submission" date="2014-11" db="EMBL/GenBank/DDBJ databases">
        <authorList>
            <person name="Otto D Thomas"/>
            <person name="Naeem Raeece"/>
        </authorList>
    </citation>
    <scope>NUCLEOTIDE SEQUENCE</scope>
</reference>
<name>A0A0G4I044_9ALVE</name>
<protein>
    <recommendedName>
        <fullName evidence="2">Integrase catalytic domain-containing protein</fullName>
    </recommendedName>
</protein>
<dbReference type="PhylomeDB" id="A0A0G4I044"/>
<dbReference type="GO" id="GO:0003676">
    <property type="term" value="F:nucleic acid binding"/>
    <property type="evidence" value="ECO:0007669"/>
    <property type="project" value="InterPro"/>
</dbReference>
<organism evidence="3">
    <name type="scientific">Chromera velia CCMP2878</name>
    <dbReference type="NCBI Taxonomy" id="1169474"/>
    <lineage>
        <taxon>Eukaryota</taxon>
        <taxon>Sar</taxon>
        <taxon>Alveolata</taxon>
        <taxon>Colpodellida</taxon>
        <taxon>Chromeraceae</taxon>
        <taxon>Chromera</taxon>
    </lineage>
</organism>
<feature type="compositionally biased region" description="Basic and acidic residues" evidence="1">
    <location>
        <begin position="1"/>
        <end position="23"/>
    </location>
</feature>
<accession>A0A0G4I044</accession>
<sequence>MRKHSYKGDESSVHEDDKEKKPELAGPGGQFNANIYHDLKDMKRKGIGRFRYMSVIVDLQIWRKSLWALRLKDHAVCHLISWTESCRWEKAGKGKPKVVHSDNGGKFISDLYLSFCLSVKGGGIVT</sequence>
<dbReference type="SUPFAM" id="SSF53098">
    <property type="entry name" value="Ribonuclease H-like"/>
    <property type="match status" value="1"/>
</dbReference>
<dbReference type="InterPro" id="IPR012337">
    <property type="entry name" value="RNaseH-like_sf"/>
</dbReference>
<feature type="region of interest" description="Disordered" evidence="1">
    <location>
        <begin position="1"/>
        <end position="29"/>
    </location>
</feature>
<evidence type="ECO:0000313" key="3">
    <source>
        <dbReference type="EMBL" id="CEM50192.1"/>
    </source>
</evidence>
<dbReference type="VEuPathDB" id="CryptoDB:Cvel_1614"/>
<dbReference type="InterPro" id="IPR001584">
    <property type="entry name" value="Integrase_cat-core"/>
</dbReference>
<gene>
    <name evidence="3" type="ORF">Cvel_1614</name>
</gene>
<feature type="domain" description="Integrase catalytic" evidence="2">
    <location>
        <begin position="23"/>
        <end position="126"/>
    </location>
</feature>
<dbReference type="GO" id="GO:0015074">
    <property type="term" value="P:DNA integration"/>
    <property type="evidence" value="ECO:0007669"/>
    <property type="project" value="InterPro"/>
</dbReference>
<evidence type="ECO:0000256" key="1">
    <source>
        <dbReference type="SAM" id="MobiDB-lite"/>
    </source>
</evidence>
<dbReference type="Gene3D" id="3.30.420.10">
    <property type="entry name" value="Ribonuclease H-like superfamily/Ribonuclease H"/>
    <property type="match status" value="1"/>
</dbReference>
<dbReference type="AlphaFoldDB" id="A0A0G4I044"/>
<proteinExistence type="predicted"/>